<evidence type="ECO:0000256" key="1">
    <source>
        <dbReference type="SAM" id="MobiDB-lite"/>
    </source>
</evidence>
<dbReference type="Proteomes" id="UP000239480">
    <property type="component" value="Unassembled WGS sequence"/>
</dbReference>
<accession>A0A2T0RJA5</accession>
<organism evidence="2 3">
    <name type="scientific">Aliiruegeria haliotis</name>
    <dbReference type="NCBI Taxonomy" id="1280846"/>
    <lineage>
        <taxon>Bacteria</taxon>
        <taxon>Pseudomonadati</taxon>
        <taxon>Pseudomonadota</taxon>
        <taxon>Alphaproteobacteria</taxon>
        <taxon>Rhodobacterales</taxon>
        <taxon>Roseobacteraceae</taxon>
        <taxon>Aliiruegeria</taxon>
    </lineage>
</organism>
<gene>
    <name evidence="2" type="ORF">CLV78_110149</name>
</gene>
<feature type="region of interest" description="Disordered" evidence="1">
    <location>
        <begin position="55"/>
        <end position="77"/>
    </location>
</feature>
<reference evidence="2 3" key="1">
    <citation type="submission" date="2018-03" db="EMBL/GenBank/DDBJ databases">
        <title>Genomic Encyclopedia of Archaeal and Bacterial Type Strains, Phase II (KMG-II): from individual species to whole genera.</title>
        <authorList>
            <person name="Goeker M."/>
        </authorList>
    </citation>
    <scope>NUCLEOTIDE SEQUENCE [LARGE SCALE GENOMIC DNA]</scope>
    <source>
        <strain evidence="2 3">DSM 29328</strain>
    </source>
</reference>
<evidence type="ECO:0000313" key="2">
    <source>
        <dbReference type="EMBL" id="PRY21274.1"/>
    </source>
</evidence>
<dbReference type="EMBL" id="PVTD01000010">
    <property type="protein sequence ID" value="PRY21274.1"/>
    <property type="molecule type" value="Genomic_DNA"/>
</dbReference>
<dbReference type="AlphaFoldDB" id="A0A2T0RJA5"/>
<proteinExistence type="predicted"/>
<protein>
    <submittedName>
        <fullName evidence="2">Uncharacterized protein</fullName>
    </submittedName>
</protein>
<evidence type="ECO:0000313" key="3">
    <source>
        <dbReference type="Proteomes" id="UP000239480"/>
    </source>
</evidence>
<sequence length="77" mass="8645">MIPLKVRLVHEAIERHFVFLRCPLAAKGNDPWLDLTPTTNPLQFTKPPRSGGINAFAWTDPSLPKERSFGPGQYLTS</sequence>
<keyword evidence="3" id="KW-1185">Reference proteome</keyword>
<comment type="caution">
    <text evidence="2">The sequence shown here is derived from an EMBL/GenBank/DDBJ whole genome shotgun (WGS) entry which is preliminary data.</text>
</comment>
<name>A0A2T0RJA5_9RHOB</name>